<dbReference type="STRING" id="1798409.A3I24_01175"/>
<keyword evidence="2 4" id="KW-0413">Isomerase</keyword>
<evidence type="ECO:0000256" key="2">
    <source>
        <dbReference type="ARBA" id="ARBA00023235"/>
    </source>
</evidence>
<gene>
    <name evidence="6" type="ORF">A3I24_01175</name>
</gene>
<sequence length="266" mass="29914">MLKAEQKQVQCPLDLFLLYNHRVEILIIYEDKNIIAVNKPAGLLVHPVSMQSKTTAQPPTLTNWLVNHYPEIKDVGDPSASSGQANNRPGIVHRLDKETSGVIIVARNQKTFEYLKNLFQTSQIKKTYLGLVWGKVEPKSGTINKPIGLKSGTTKRTVAIKNAKMVKEAITDYQVKKYFDKYSLLEIYPRTGRTHQIRVHLNSINHPIVGDRLYGKNPLPAGLARQFLHAASIELNLPDNGKIKLEASLPTDLELFLKSVELEDSQ</sequence>
<protein>
    <recommendedName>
        <fullName evidence="4">Pseudouridine synthase</fullName>
        <ecNumber evidence="4">5.4.99.-</ecNumber>
    </recommendedName>
</protein>
<proteinExistence type="inferred from homology"/>
<dbReference type="EC" id="5.4.99.-" evidence="4"/>
<organism evidence="6 7">
    <name type="scientific">Candidatus Harrisonbacteria bacterium RIFCSPLOWO2_02_FULL_41_13b</name>
    <dbReference type="NCBI Taxonomy" id="1798409"/>
    <lineage>
        <taxon>Bacteria</taxon>
        <taxon>Candidatus Harrisoniibacteriota</taxon>
    </lineage>
</organism>
<dbReference type="AlphaFoldDB" id="A0A1G1ZU27"/>
<comment type="caution">
    <text evidence="6">The sequence shown here is derived from an EMBL/GenBank/DDBJ whole genome shotgun (WGS) entry which is preliminary data.</text>
</comment>
<comment type="function">
    <text evidence="4">Responsible for synthesis of pseudouridine from uracil.</text>
</comment>
<evidence type="ECO:0000256" key="4">
    <source>
        <dbReference type="RuleBase" id="RU362028"/>
    </source>
</evidence>
<name>A0A1G1ZU27_9BACT</name>
<dbReference type="Proteomes" id="UP000177690">
    <property type="component" value="Unassembled WGS sequence"/>
</dbReference>
<dbReference type="SUPFAM" id="SSF55120">
    <property type="entry name" value="Pseudouridine synthase"/>
    <property type="match status" value="1"/>
</dbReference>
<evidence type="ECO:0000259" key="5">
    <source>
        <dbReference type="Pfam" id="PF00849"/>
    </source>
</evidence>
<dbReference type="GO" id="GO:0000455">
    <property type="term" value="P:enzyme-directed rRNA pseudouridine synthesis"/>
    <property type="evidence" value="ECO:0007669"/>
    <property type="project" value="TreeGrafter"/>
</dbReference>
<dbReference type="PANTHER" id="PTHR21600">
    <property type="entry name" value="MITOCHONDRIAL RNA PSEUDOURIDINE SYNTHASE"/>
    <property type="match status" value="1"/>
</dbReference>
<evidence type="ECO:0000256" key="3">
    <source>
        <dbReference type="PIRSR" id="PIRSR606225-1"/>
    </source>
</evidence>
<dbReference type="GO" id="GO:0003723">
    <property type="term" value="F:RNA binding"/>
    <property type="evidence" value="ECO:0007669"/>
    <property type="project" value="InterPro"/>
</dbReference>
<dbReference type="PANTHER" id="PTHR21600:SF44">
    <property type="entry name" value="RIBOSOMAL LARGE SUBUNIT PSEUDOURIDINE SYNTHASE D"/>
    <property type="match status" value="1"/>
</dbReference>
<dbReference type="Pfam" id="PF00849">
    <property type="entry name" value="PseudoU_synth_2"/>
    <property type="match status" value="1"/>
</dbReference>
<dbReference type="GO" id="GO:0140098">
    <property type="term" value="F:catalytic activity, acting on RNA"/>
    <property type="evidence" value="ECO:0007669"/>
    <property type="project" value="UniProtKB-ARBA"/>
</dbReference>
<dbReference type="GO" id="GO:0009982">
    <property type="term" value="F:pseudouridine synthase activity"/>
    <property type="evidence" value="ECO:0007669"/>
    <property type="project" value="InterPro"/>
</dbReference>
<evidence type="ECO:0000313" key="7">
    <source>
        <dbReference type="Proteomes" id="UP000177690"/>
    </source>
</evidence>
<dbReference type="InterPro" id="IPR006145">
    <property type="entry name" value="PsdUridine_synth_RsuA/RluA"/>
</dbReference>
<dbReference type="NCBIfam" id="TIGR00005">
    <property type="entry name" value="rluA_subfam"/>
    <property type="match status" value="1"/>
</dbReference>
<accession>A0A1G1ZU27</accession>
<dbReference type="InterPro" id="IPR050188">
    <property type="entry name" value="RluA_PseudoU_synthase"/>
</dbReference>
<reference evidence="6 7" key="1">
    <citation type="journal article" date="2016" name="Nat. Commun.">
        <title>Thousands of microbial genomes shed light on interconnected biogeochemical processes in an aquifer system.</title>
        <authorList>
            <person name="Anantharaman K."/>
            <person name="Brown C.T."/>
            <person name="Hug L.A."/>
            <person name="Sharon I."/>
            <person name="Castelle C.J."/>
            <person name="Probst A.J."/>
            <person name="Thomas B.C."/>
            <person name="Singh A."/>
            <person name="Wilkins M.J."/>
            <person name="Karaoz U."/>
            <person name="Brodie E.L."/>
            <person name="Williams K.H."/>
            <person name="Hubbard S.S."/>
            <person name="Banfield J.F."/>
        </authorList>
    </citation>
    <scope>NUCLEOTIDE SEQUENCE [LARGE SCALE GENOMIC DNA]</scope>
</reference>
<dbReference type="InterPro" id="IPR006225">
    <property type="entry name" value="PsdUridine_synth_RluC/D"/>
</dbReference>
<feature type="domain" description="Pseudouridine synthase RsuA/RluA-like" evidence="5">
    <location>
        <begin position="33"/>
        <end position="202"/>
    </location>
</feature>
<dbReference type="InterPro" id="IPR020103">
    <property type="entry name" value="PsdUridine_synth_cat_dom_sf"/>
</dbReference>
<comment type="catalytic activity">
    <reaction evidence="4">
        <text>a uridine in RNA = a pseudouridine in RNA</text>
        <dbReference type="Rhea" id="RHEA:48348"/>
        <dbReference type="Rhea" id="RHEA-COMP:12068"/>
        <dbReference type="Rhea" id="RHEA-COMP:12069"/>
        <dbReference type="ChEBI" id="CHEBI:65314"/>
        <dbReference type="ChEBI" id="CHEBI:65315"/>
    </reaction>
</comment>
<dbReference type="InterPro" id="IPR006224">
    <property type="entry name" value="PsdUridine_synth_RluA-like_CS"/>
</dbReference>
<dbReference type="EMBL" id="MHJL01000027">
    <property type="protein sequence ID" value="OGY67270.1"/>
    <property type="molecule type" value="Genomic_DNA"/>
</dbReference>
<evidence type="ECO:0000256" key="1">
    <source>
        <dbReference type="ARBA" id="ARBA00010876"/>
    </source>
</evidence>
<feature type="active site" evidence="3">
    <location>
        <position position="96"/>
    </location>
</feature>
<dbReference type="CDD" id="cd02869">
    <property type="entry name" value="PseudoU_synth_RluA_like"/>
    <property type="match status" value="1"/>
</dbReference>
<dbReference type="Gene3D" id="3.30.2350.10">
    <property type="entry name" value="Pseudouridine synthase"/>
    <property type="match status" value="1"/>
</dbReference>
<dbReference type="PROSITE" id="PS01129">
    <property type="entry name" value="PSI_RLU"/>
    <property type="match status" value="1"/>
</dbReference>
<comment type="similarity">
    <text evidence="1 4">Belongs to the pseudouridine synthase RluA family.</text>
</comment>
<evidence type="ECO:0000313" key="6">
    <source>
        <dbReference type="EMBL" id="OGY67270.1"/>
    </source>
</evidence>